<reference evidence="3" key="1">
    <citation type="submission" date="2025-08" db="UniProtKB">
        <authorList>
            <consortium name="Ensembl"/>
        </authorList>
    </citation>
    <scope>IDENTIFICATION</scope>
</reference>
<dbReference type="GeneTree" id="ENSGT00940000158405"/>
<dbReference type="InterPro" id="IPR012461">
    <property type="entry name" value="SACK1"/>
</dbReference>
<dbReference type="Pfam" id="PF07894">
    <property type="entry name" value="SACK1"/>
    <property type="match status" value="1"/>
</dbReference>
<dbReference type="Ensembl" id="ENSEBUT00000013212.1">
    <property type="protein sequence ID" value="ENSEBUP00000012636.1"/>
    <property type="gene ID" value="ENSEBUG00000008020.1"/>
</dbReference>
<dbReference type="GO" id="GO:0032006">
    <property type="term" value="P:regulation of TOR signaling"/>
    <property type="evidence" value="ECO:0007669"/>
    <property type="project" value="TreeGrafter"/>
</dbReference>
<dbReference type="GO" id="GO:1902480">
    <property type="term" value="P:protein localization to mitotic spindle"/>
    <property type="evidence" value="ECO:0007669"/>
    <property type="project" value="TreeGrafter"/>
</dbReference>
<evidence type="ECO:0000259" key="2">
    <source>
        <dbReference type="Pfam" id="PF07894"/>
    </source>
</evidence>
<evidence type="ECO:0000313" key="3">
    <source>
        <dbReference type="Ensembl" id="ENSEBUP00000012636.1"/>
    </source>
</evidence>
<protein>
    <submittedName>
        <fullName evidence="3">Family with sequence similarity 83 member D</fullName>
    </submittedName>
</protein>
<dbReference type="GO" id="GO:1902808">
    <property type="term" value="P:positive regulation of cell cycle G1/S phase transition"/>
    <property type="evidence" value="ECO:0007669"/>
    <property type="project" value="TreeGrafter"/>
</dbReference>
<dbReference type="GO" id="GO:0097431">
    <property type="term" value="C:mitotic spindle pole"/>
    <property type="evidence" value="ECO:0007669"/>
    <property type="project" value="TreeGrafter"/>
</dbReference>
<dbReference type="Gene3D" id="3.30.870.10">
    <property type="entry name" value="Endonuclease Chain A"/>
    <property type="match status" value="1"/>
</dbReference>
<evidence type="ECO:0000313" key="4">
    <source>
        <dbReference type="Proteomes" id="UP000694388"/>
    </source>
</evidence>
<comment type="similarity">
    <text evidence="1">Belongs to the FAM83 family.</text>
</comment>
<name>A0A8C4QBP0_EPTBU</name>
<dbReference type="Proteomes" id="UP000694388">
    <property type="component" value="Unplaced"/>
</dbReference>
<organism evidence="3 4">
    <name type="scientific">Eptatretus burgeri</name>
    <name type="common">Inshore hagfish</name>
    <dbReference type="NCBI Taxonomy" id="7764"/>
    <lineage>
        <taxon>Eukaryota</taxon>
        <taxon>Metazoa</taxon>
        <taxon>Chordata</taxon>
        <taxon>Craniata</taxon>
        <taxon>Vertebrata</taxon>
        <taxon>Cyclostomata</taxon>
        <taxon>Myxini</taxon>
        <taxon>Myxiniformes</taxon>
        <taxon>Myxinidae</taxon>
        <taxon>Eptatretinae</taxon>
        <taxon>Eptatretus</taxon>
    </lineage>
</organism>
<sequence>MGRASVASDRGSAPRKGMVRFLQPMSGGRAPHACPKQYSELQRLAVESLVHSGFEGYREFVRKEHVREFLSDTEKSAILSRVRRADDDRETRRSRRDSALPASTYFPEQSDIEPPMLDLGWPDLKDVYRGVSRVDVCFEPFMGAGLGSCRQEIRKLVRSAKSVVAVAMDVFTDPDIFKDMLDASISRRVPVYLVLDERSSGVFVLAHYACNVAQSCVSQNMRIRTVPGLTYCTRSGMKILGCVQEKYMLVDCNKVATGTYSYTWSDAKLHRSSITLLSGSVTEAYDKAFCILYAHSQPFSIDCSATIQQCTVPASPKHILPSQEPSKLEHTADNGKSAPLCYGCTGLKKLDHCVVEIGTQTDSCPTSHKETGKMMGMPSRRSGTRRSSIALKQQQQPVDFSSTGILVACVCFFVSLFTSATGGEGGCFHPLSVCLLVAKAKICQVYWSVDFCCSVCLSVCLSVFVCLFVLLSPTGHNFKPIFTKLHHMLEFIIRKKPFVFEVKRSTT</sequence>
<dbReference type="GO" id="GO:0019901">
    <property type="term" value="F:protein kinase binding"/>
    <property type="evidence" value="ECO:0007669"/>
    <property type="project" value="TreeGrafter"/>
</dbReference>
<dbReference type="PANTHER" id="PTHR16181">
    <property type="entry name" value="PROTEIN FAM83A-RELATED"/>
    <property type="match status" value="1"/>
</dbReference>
<keyword evidence="4" id="KW-1185">Reference proteome</keyword>
<dbReference type="GO" id="GO:0070372">
    <property type="term" value="P:regulation of ERK1 and ERK2 cascade"/>
    <property type="evidence" value="ECO:0007669"/>
    <property type="project" value="TreeGrafter"/>
</dbReference>
<feature type="domain" description="Scaffolding anchor of CK1" evidence="2">
    <location>
        <begin position="34"/>
        <end position="298"/>
    </location>
</feature>
<dbReference type="SUPFAM" id="SSF56024">
    <property type="entry name" value="Phospholipase D/nuclease"/>
    <property type="match status" value="1"/>
</dbReference>
<evidence type="ECO:0000256" key="1">
    <source>
        <dbReference type="ARBA" id="ARBA00006937"/>
    </source>
</evidence>
<proteinExistence type="inferred from homology"/>
<dbReference type="GO" id="GO:0005829">
    <property type="term" value="C:cytosol"/>
    <property type="evidence" value="ECO:0007669"/>
    <property type="project" value="TreeGrafter"/>
</dbReference>
<accession>A0A8C4QBP0</accession>
<dbReference type="AlphaFoldDB" id="A0A8C4QBP0"/>
<dbReference type="PANTHER" id="PTHR16181:SF29">
    <property type="entry name" value="PROTEIN FAM83A-RELATED"/>
    <property type="match status" value="1"/>
</dbReference>
<dbReference type="GO" id="GO:0007165">
    <property type="term" value="P:signal transduction"/>
    <property type="evidence" value="ECO:0007669"/>
    <property type="project" value="TreeGrafter"/>
</dbReference>
<reference evidence="3" key="2">
    <citation type="submission" date="2025-09" db="UniProtKB">
        <authorList>
            <consortium name="Ensembl"/>
        </authorList>
    </citation>
    <scope>IDENTIFICATION</scope>
</reference>
<dbReference type="InterPro" id="IPR050944">
    <property type="entry name" value="FAM83"/>
</dbReference>